<evidence type="ECO:0000259" key="7">
    <source>
        <dbReference type="PROSITE" id="PS50059"/>
    </source>
</evidence>
<evidence type="ECO:0000256" key="3">
    <source>
        <dbReference type="ARBA" id="ARBA00023110"/>
    </source>
</evidence>
<dbReference type="SUPFAM" id="SSF54534">
    <property type="entry name" value="FKBP-like"/>
    <property type="match status" value="1"/>
</dbReference>
<evidence type="ECO:0000256" key="6">
    <source>
        <dbReference type="RuleBase" id="RU003915"/>
    </source>
</evidence>
<proteinExistence type="inferred from homology"/>
<dbReference type="InterPro" id="IPR001179">
    <property type="entry name" value="PPIase_FKBP_dom"/>
</dbReference>
<dbReference type="InterPro" id="IPR048261">
    <property type="entry name" value="SlpA/SlyD-like_ins_sf"/>
</dbReference>
<protein>
    <recommendedName>
        <fullName evidence="6">Peptidyl-prolyl cis-trans isomerase</fullName>
        <ecNumber evidence="6">5.2.1.8</ecNumber>
    </recommendedName>
</protein>
<comment type="similarity">
    <text evidence="2 6">Belongs to the FKBP-type PPIase family.</text>
</comment>
<evidence type="ECO:0000256" key="1">
    <source>
        <dbReference type="ARBA" id="ARBA00000971"/>
    </source>
</evidence>
<comment type="catalytic activity">
    <reaction evidence="1 5 6">
        <text>[protein]-peptidylproline (omega=180) = [protein]-peptidylproline (omega=0)</text>
        <dbReference type="Rhea" id="RHEA:16237"/>
        <dbReference type="Rhea" id="RHEA-COMP:10747"/>
        <dbReference type="Rhea" id="RHEA-COMP:10748"/>
        <dbReference type="ChEBI" id="CHEBI:83833"/>
        <dbReference type="ChEBI" id="CHEBI:83834"/>
        <dbReference type="EC" id="5.2.1.8"/>
    </reaction>
</comment>
<dbReference type="PANTHER" id="PTHR47861">
    <property type="entry name" value="FKBP-TYPE PEPTIDYL-PROLYL CIS-TRANS ISOMERASE SLYD"/>
    <property type="match status" value="1"/>
</dbReference>
<evidence type="ECO:0000256" key="4">
    <source>
        <dbReference type="ARBA" id="ARBA00023235"/>
    </source>
</evidence>
<evidence type="ECO:0000256" key="5">
    <source>
        <dbReference type="PROSITE-ProRule" id="PRU00277"/>
    </source>
</evidence>
<evidence type="ECO:0000313" key="8">
    <source>
        <dbReference type="EMBL" id="MBK6974367.1"/>
    </source>
</evidence>
<evidence type="ECO:0000313" key="9">
    <source>
        <dbReference type="Proteomes" id="UP000807785"/>
    </source>
</evidence>
<name>A0A9D7E5T1_9PROT</name>
<reference evidence="8" key="1">
    <citation type="submission" date="2020-10" db="EMBL/GenBank/DDBJ databases">
        <title>Connecting structure to function with the recovery of over 1000 high-quality activated sludge metagenome-assembled genomes encoding full-length rRNA genes using long-read sequencing.</title>
        <authorList>
            <person name="Singleton C.M."/>
            <person name="Petriglieri F."/>
            <person name="Kristensen J.M."/>
            <person name="Kirkegaard R.H."/>
            <person name="Michaelsen T.Y."/>
            <person name="Andersen M.H."/>
            <person name="Karst S.M."/>
            <person name="Dueholm M.S."/>
            <person name="Nielsen P.H."/>
            <person name="Albertsen M."/>
        </authorList>
    </citation>
    <scope>NUCLEOTIDE SEQUENCE</scope>
    <source>
        <strain evidence="8">Bjer_18-Q3-R1-45_BAT3C.347</strain>
    </source>
</reference>
<sequence>MTQTVQADSLVTLHYRMALADDEDLITTFGGSPATLKLGNGELAPTLEHCLAGLPVGQRRVFVLEAEQAFGAHNPQLLERVPLTAFPADAPPEEMSMIEFTGPDGAKYAGLVRQVRDGAATVDFNHPLAGKAIRFEVEIVGIV</sequence>
<dbReference type="PROSITE" id="PS50059">
    <property type="entry name" value="FKBP_PPIASE"/>
    <property type="match status" value="1"/>
</dbReference>
<keyword evidence="3 5" id="KW-0697">Rotamase</keyword>
<dbReference type="InterPro" id="IPR046357">
    <property type="entry name" value="PPIase_dom_sf"/>
</dbReference>
<accession>A0A9D7E5T1</accession>
<dbReference type="Proteomes" id="UP000807785">
    <property type="component" value="Unassembled WGS sequence"/>
</dbReference>
<comment type="caution">
    <text evidence="8">The sequence shown here is derived from an EMBL/GenBank/DDBJ whole genome shotgun (WGS) entry which is preliminary data.</text>
</comment>
<keyword evidence="4 5" id="KW-0413">Isomerase</keyword>
<dbReference type="Gene3D" id="3.10.50.40">
    <property type="match status" value="1"/>
</dbReference>
<dbReference type="EMBL" id="JADJEV010000004">
    <property type="protein sequence ID" value="MBK6974367.1"/>
    <property type="molecule type" value="Genomic_DNA"/>
</dbReference>
<feature type="domain" description="PPIase FKBP-type" evidence="7">
    <location>
        <begin position="8"/>
        <end position="82"/>
    </location>
</feature>
<organism evidence="8 9">
    <name type="scientific">Candidatus Methylophosphatis roskildensis</name>
    <dbReference type="NCBI Taxonomy" id="2899263"/>
    <lineage>
        <taxon>Bacteria</taxon>
        <taxon>Pseudomonadati</taxon>
        <taxon>Pseudomonadota</taxon>
        <taxon>Betaproteobacteria</taxon>
        <taxon>Nitrosomonadales</taxon>
        <taxon>Sterolibacteriaceae</taxon>
        <taxon>Candidatus Methylophosphatis</taxon>
    </lineage>
</organism>
<dbReference type="EC" id="5.2.1.8" evidence="6"/>
<dbReference type="Gene3D" id="2.40.10.330">
    <property type="match status" value="1"/>
</dbReference>
<dbReference type="AlphaFoldDB" id="A0A9D7E5T1"/>
<dbReference type="Pfam" id="PF00254">
    <property type="entry name" value="FKBP_C"/>
    <property type="match status" value="1"/>
</dbReference>
<gene>
    <name evidence="8" type="ORF">IPH26_15945</name>
</gene>
<dbReference type="PANTHER" id="PTHR47861:SF4">
    <property type="entry name" value="FKBP-TYPE 16 KDA PEPTIDYL-PROLYL CIS-TRANS ISOMERASE"/>
    <property type="match status" value="1"/>
</dbReference>
<dbReference type="GO" id="GO:0003755">
    <property type="term" value="F:peptidyl-prolyl cis-trans isomerase activity"/>
    <property type="evidence" value="ECO:0007669"/>
    <property type="project" value="UniProtKB-UniRule"/>
</dbReference>
<evidence type="ECO:0000256" key="2">
    <source>
        <dbReference type="ARBA" id="ARBA00006577"/>
    </source>
</evidence>